<comment type="caution">
    <text evidence="2">The sequence shown here is derived from an EMBL/GenBank/DDBJ whole genome shotgun (WGS) entry which is preliminary data.</text>
</comment>
<dbReference type="EMBL" id="BGZK01000002">
    <property type="protein sequence ID" value="GBO98918.1"/>
    <property type="molecule type" value="Genomic_DNA"/>
</dbReference>
<sequence length="169" mass="19070">MLLTTEPAALALAGYIINLRNYVNKLLYVEHLNKAIASDEQSPRLEYCNRVPNVKTTGRRRRRRAGPNAGAPRARRAVPCPLYTKRYDLLIKFGGRQFKVSIMPISGRDFFQFMTGIALQLFCYRKYFEIASAVDTRPSSSAAPLASIRISVTYIFAVFCFLTSQHSAP</sequence>
<gene>
    <name evidence="2" type="ORF">EVAR_325_1</name>
</gene>
<dbReference type="AlphaFoldDB" id="A0A4C1S9L5"/>
<organism evidence="2 3">
    <name type="scientific">Eumeta variegata</name>
    <name type="common">Bagworm moth</name>
    <name type="synonym">Eumeta japonica</name>
    <dbReference type="NCBI Taxonomy" id="151549"/>
    <lineage>
        <taxon>Eukaryota</taxon>
        <taxon>Metazoa</taxon>
        <taxon>Ecdysozoa</taxon>
        <taxon>Arthropoda</taxon>
        <taxon>Hexapoda</taxon>
        <taxon>Insecta</taxon>
        <taxon>Pterygota</taxon>
        <taxon>Neoptera</taxon>
        <taxon>Endopterygota</taxon>
        <taxon>Lepidoptera</taxon>
        <taxon>Glossata</taxon>
        <taxon>Ditrysia</taxon>
        <taxon>Tineoidea</taxon>
        <taxon>Psychidae</taxon>
        <taxon>Oiketicinae</taxon>
        <taxon>Eumeta</taxon>
    </lineage>
</organism>
<keyword evidence="3" id="KW-1185">Reference proteome</keyword>
<feature type="region of interest" description="Disordered" evidence="1">
    <location>
        <begin position="52"/>
        <end position="74"/>
    </location>
</feature>
<reference evidence="2 3" key="1">
    <citation type="journal article" date="2019" name="Commun. Biol.">
        <title>The bagworm genome reveals a unique fibroin gene that provides high tensile strength.</title>
        <authorList>
            <person name="Kono N."/>
            <person name="Nakamura H."/>
            <person name="Ohtoshi R."/>
            <person name="Tomita M."/>
            <person name="Numata K."/>
            <person name="Arakawa K."/>
        </authorList>
    </citation>
    <scope>NUCLEOTIDE SEQUENCE [LARGE SCALE GENOMIC DNA]</scope>
</reference>
<dbReference type="Proteomes" id="UP000299102">
    <property type="component" value="Unassembled WGS sequence"/>
</dbReference>
<proteinExistence type="predicted"/>
<accession>A0A4C1S9L5</accession>
<name>A0A4C1S9L5_EUMVA</name>
<protein>
    <submittedName>
        <fullName evidence="2">Uncharacterized protein</fullName>
    </submittedName>
</protein>
<evidence type="ECO:0000313" key="2">
    <source>
        <dbReference type="EMBL" id="GBO98918.1"/>
    </source>
</evidence>
<evidence type="ECO:0000313" key="3">
    <source>
        <dbReference type="Proteomes" id="UP000299102"/>
    </source>
</evidence>
<evidence type="ECO:0000256" key="1">
    <source>
        <dbReference type="SAM" id="MobiDB-lite"/>
    </source>
</evidence>